<dbReference type="Proteomes" id="UP000265703">
    <property type="component" value="Unassembled WGS sequence"/>
</dbReference>
<organism evidence="1 2">
    <name type="scientific">Glomus cerebriforme</name>
    <dbReference type="NCBI Taxonomy" id="658196"/>
    <lineage>
        <taxon>Eukaryota</taxon>
        <taxon>Fungi</taxon>
        <taxon>Fungi incertae sedis</taxon>
        <taxon>Mucoromycota</taxon>
        <taxon>Glomeromycotina</taxon>
        <taxon>Glomeromycetes</taxon>
        <taxon>Glomerales</taxon>
        <taxon>Glomeraceae</taxon>
        <taxon>Glomus</taxon>
    </lineage>
</organism>
<proteinExistence type="predicted"/>
<dbReference type="OrthoDB" id="2407305at2759"/>
<gene>
    <name evidence="1" type="ORF">C1645_858602</name>
</gene>
<name>A0A397SFP0_9GLOM</name>
<reference evidence="1 2" key="1">
    <citation type="submission" date="2018-06" db="EMBL/GenBank/DDBJ databases">
        <title>Comparative genomics reveals the genomic features of Rhizophagus irregularis, R. cerebriforme, R. diaphanum and Gigaspora rosea, and their symbiotic lifestyle signature.</title>
        <authorList>
            <person name="Morin E."/>
            <person name="San Clemente H."/>
            <person name="Chen E.C.H."/>
            <person name="De La Providencia I."/>
            <person name="Hainaut M."/>
            <person name="Kuo A."/>
            <person name="Kohler A."/>
            <person name="Murat C."/>
            <person name="Tang N."/>
            <person name="Roy S."/>
            <person name="Loubradou J."/>
            <person name="Henrissat B."/>
            <person name="Grigoriev I.V."/>
            <person name="Corradi N."/>
            <person name="Roux C."/>
            <person name="Martin F.M."/>
        </authorList>
    </citation>
    <scope>NUCLEOTIDE SEQUENCE [LARGE SCALE GENOMIC DNA]</scope>
    <source>
        <strain evidence="1 2">DAOM 227022</strain>
    </source>
</reference>
<keyword evidence="2" id="KW-1185">Reference proteome</keyword>
<protein>
    <submittedName>
        <fullName evidence="1">Uncharacterized protein</fullName>
    </submittedName>
</protein>
<comment type="caution">
    <text evidence="1">The sequence shown here is derived from an EMBL/GenBank/DDBJ whole genome shotgun (WGS) entry which is preliminary data.</text>
</comment>
<dbReference type="EMBL" id="QKYT01000466">
    <property type="protein sequence ID" value="RIA84828.1"/>
    <property type="molecule type" value="Genomic_DNA"/>
</dbReference>
<sequence length="151" mass="17965">MVKNSRQLSVILEDNGSFVQELHYGPYSRFWSKDHAIMGWNNENILERLKIGVEFFSCLIGKYKIFLYAIGSSSYEKWNYADQVLDPDRYPIIKRDLIREHSVGKKWELTKKKKTTVDEKSFQKNIFIYYATNKCQWHMKICGYTLCDVKN</sequence>
<accession>A0A397SFP0</accession>
<evidence type="ECO:0000313" key="1">
    <source>
        <dbReference type="EMBL" id="RIA84828.1"/>
    </source>
</evidence>
<evidence type="ECO:0000313" key="2">
    <source>
        <dbReference type="Proteomes" id="UP000265703"/>
    </source>
</evidence>
<dbReference type="AlphaFoldDB" id="A0A397SFP0"/>